<feature type="compositionally biased region" description="Acidic residues" evidence="1">
    <location>
        <begin position="436"/>
        <end position="448"/>
    </location>
</feature>
<dbReference type="Pfam" id="PF24566">
    <property type="entry name" value="HEAT_Ints3_C"/>
    <property type="match status" value="1"/>
</dbReference>
<dbReference type="PANTHER" id="PTHR13587:SF7">
    <property type="entry name" value="INTEGRATOR COMPLEX SUBUNIT 3"/>
    <property type="match status" value="1"/>
</dbReference>
<dbReference type="PANTHER" id="PTHR13587">
    <property type="entry name" value="INTEGRATOR COMPLEX SUBUNIT 3"/>
    <property type="match status" value="1"/>
</dbReference>
<feature type="region of interest" description="Disordered" evidence="1">
    <location>
        <begin position="404"/>
        <end position="500"/>
    </location>
</feature>
<keyword evidence="4" id="KW-1185">Reference proteome</keyword>
<feature type="compositionally biased region" description="Basic residues" evidence="1">
    <location>
        <begin position="453"/>
        <end position="466"/>
    </location>
</feature>
<proteinExistence type="predicted"/>
<comment type="caution">
    <text evidence="3">The sequence shown here is derived from an EMBL/GenBank/DDBJ whole genome shotgun (WGS) entry which is preliminary data.</text>
</comment>
<dbReference type="InterPro" id="IPR056518">
    <property type="entry name" value="HEAT_Ints3_C"/>
</dbReference>
<feature type="domain" description="Ints3-like C-terminal" evidence="2">
    <location>
        <begin position="1"/>
        <end position="401"/>
    </location>
</feature>
<feature type="region of interest" description="Disordered" evidence="1">
    <location>
        <begin position="321"/>
        <end position="343"/>
    </location>
</feature>
<gene>
    <name evidence="3" type="ORF">MNOR_LOCUS3371</name>
</gene>
<feature type="non-terminal residue" evidence="3">
    <location>
        <position position="1"/>
    </location>
</feature>
<feature type="compositionally biased region" description="Basic residues" evidence="1">
    <location>
        <begin position="416"/>
        <end position="431"/>
    </location>
</feature>
<protein>
    <recommendedName>
        <fullName evidence="2">Ints3-like C-terminal domain-containing protein</fullName>
    </recommendedName>
</protein>
<name>A0AAV2PT96_MEGNR</name>
<dbReference type="GO" id="GO:0005737">
    <property type="term" value="C:cytoplasm"/>
    <property type="evidence" value="ECO:0007669"/>
    <property type="project" value="TreeGrafter"/>
</dbReference>
<sequence>ENRCNLVQKVCDLILSEDLDTEEAEHLAACLCHLFSHDLNIITSLLPLQVSPETIEESMGRPLCVLFDNLVTLPEDDHRRTPLLILLYEMRNISQQIGYHLLFFLKATSYRNSSEDQDTSALLAYRDLSKATGNKDFVGFIIKDLKLCSEDDPRVLSWIIPDMYHSFPKQTCGNTDLLQLLLERLDSSQLHDLVCMVLQGSLVMFDNSSFANILEKSLSWETVEQMFLWQLAKAHEIPVDCCLSVMPKLKFTSYAADVANTHGEALSNILMMLRRESPTEQLLRTLLLREFRLEDPTVVTILQYWVQRYEDKMAKLINDVVNNKPQPSPNKRKRAQSTKASAVPLDQVLSHLNHLRTACGGRTTCGGTTFFSLETMQDALQTAQNGCGDAQKKKYSDLFALIEEEEEEPQPEPQRKTGRGKSARKTTKGRKKAETESEEGTSEEEEEPEPQRKAKSNRGRKPKGRKKQESESEEGSSEEEEVGKRPRKRKKNNQVGSDSE</sequence>
<evidence type="ECO:0000313" key="3">
    <source>
        <dbReference type="EMBL" id="CAL4063471.1"/>
    </source>
</evidence>
<reference evidence="3 4" key="1">
    <citation type="submission" date="2024-05" db="EMBL/GenBank/DDBJ databases">
        <authorList>
            <person name="Wallberg A."/>
        </authorList>
    </citation>
    <scope>NUCLEOTIDE SEQUENCE [LARGE SCALE GENOMIC DNA]</scope>
</reference>
<evidence type="ECO:0000313" key="4">
    <source>
        <dbReference type="Proteomes" id="UP001497623"/>
    </source>
</evidence>
<dbReference type="Proteomes" id="UP001497623">
    <property type="component" value="Unassembled WGS sequence"/>
</dbReference>
<dbReference type="InterPro" id="IPR045334">
    <property type="entry name" value="INTS3"/>
</dbReference>
<evidence type="ECO:0000256" key="1">
    <source>
        <dbReference type="SAM" id="MobiDB-lite"/>
    </source>
</evidence>
<feature type="compositionally biased region" description="Acidic residues" evidence="1">
    <location>
        <begin position="471"/>
        <end position="481"/>
    </location>
</feature>
<evidence type="ECO:0000259" key="2">
    <source>
        <dbReference type="Pfam" id="PF24566"/>
    </source>
</evidence>
<accession>A0AAV2PT96</accession>
<dbReference type="EMBL" id="CAXKWB010001147">
    <property type="protein sequence ID" value="CAL4063471.1"/>
    <property type="molecule type" value="Genomic_DNA"/>
</dbReference>
<organism evidence="3 4">
    <name type="scientific">Meganyctiphanes norvegica</name>
    <name type="common">Northern krill</name>
    <name type="synonym">Thysanopoda norvegica</name>
    <dbReference type="NCBI Taxonomy" id="48144"/>
    <lineage>
        <taxon>Eukaryota</taxon>
        <taxon>Metazoa</taxon>
        <taxon>Ecdysozoa</taxon>
        <taxon>Arthropoda</taxon>
        <taxon>Crustacea</taxon>
        <taxon>Multicrustacea</taxon>
        <taxon>Malacostraca</taxon>
        <taxon>Eumalacostraca</taxon>
        <taxon>Eucarida</taxon>
        <taxon>Euphausiacea</taxon>
        <taxon>Euphausiidae</taxon>
        <taxon>Meganyctiphanes</taxon>
    </lineage>
</organism>
<dbReference type="AlphaFoldDB" id="A0AAV2PT96"/>